<sequence>MPSTPPRRAPHGAHRPVRLPAPGRWPAVVVALVAGVLAGCGTPPELRTTSPGPASTPSRTAAPTPTGTAPPPVGPTGLPGLGTPTPTADAGLVAVACSSGPTGARVIDLVRGRGGVLPRDVRVRVVSGPLCAAEWQYTVLDVTGHEQLQVVTRGSGSAPRLVTAGTDVCTVEVRAASPPGIRNLACEGGTLGVPGA</sequence>
<dbReference type="Proteomes" id="UP000198217">
    <property type="component" value="Chromosome I"/>
</dbReference>
<dbReference type="AlphaFoldDB" id="A0A1C5K8D9"/>
<evidence type="ECO:0000256" key="1">
    <source>
        <dbReference type="SAM" id="MobiDB-lite"/>
    </source>
</evidence>
<name>A0A1C5K8D9_9ACTN</name>
<evidence type="ECO:0000313" key="2">
    <source>
        <dbReference type="EMBL" id="SCG79007.1"/>
    </source>
</evidence>
<protein>
    <submittedName>
        <fullName evidence="2">Uncharacterized protein</fullName>
    </submittedName>
</protein>
<feature type="compositionally biased region" description="Basic residues" evidence="1">
    <location>
        <begin position="8"/>
        <end position="17"/>
    </location>
</feature>
<evidence type="ECO:0000313" key="3">
    <source>
        <dbReference type="Proteomes" id="UP000198217"/>
    </source>
</evidence>
<accession>A0A1C5K8D9</accession>
<proteinExistence type="predicted"/>
<gene>
    <name evidence="2" type="ORF">GA0070609_5749</name>
</gene>
<keyword evidence="3" id="KW-1185">Reference proteome</keyword>
<reference evidence="2 3" key="1">
    <citation type="submission" date="2016-06" db="EMBL/GenBank/DDBJ databases">
        <authorList>
            <person name="Kjaerup R.B."/>
            <person name="Dalgaard T.S."/>
            <person name="Juul-Madsen H.R."/>
        </authorList>
    </citation>
    <scope>NUCLEOTIDE SEQUENCE [LARGE SCALE GENOMIC DNA]</scope>
    <source>
        <strain evidence="2 3">DSM 43904</strain>
    </source>
</reference>
<organism evidence="2 3">
    <name type="scientific">Micromonospora echinaurantiaca</name>
    <dbReference type="NCBI Taxonomy" id="47857"/>
    <lineage>
        <taxon>Bacteria</taxon>
        <taxon>Bacillati</taxon>
        <taxon>Actinomycetota</taxon>
        <taxon>Actinomycetes</taxon>
        <taxon>Micromonosporales</taxon>
        <taxon>Micromonosporaceae</taxon>
        <taxon>Micromonospora</taxon>
    </lineage>
</organism>
<feature type="region of interest" description="Disordered" evidence="1">
    <location>
        <begin position="43"/>
        <end position="84"/>
    </location>
</feature>
<feature type="region of interest" description="Disordered" evidence="1">
    <location>
        <begin position="1"/>
        <end position="21"/>
    </location>
</feature>
<dbReference type="EMBL" id="LT607750">
    <property type="protein sequence ID" value="SCG79007.1"/>
    <property type="molecule type" value="Genomic_DNA"/>
</dbReference>
<feature type="compositionally biased region" description="Low complexity" evidence="1">
    <location>
        <begin position="48"/>
        <end position="67"/>
    </location>
</feature>
<feature type="compositionally biased region" description="Low complexity" evidence="1">
    <location>
        <begin position="75"/>
        <end position="84"/>
    </location>
</feature>